<name>A0A9P7KVR2_9HYPO</name>
<proteinExistence type="predicted"/>
<evidence type="ECO:0000313" key="2">
    <source>
        <dbReference type="EMBL" id="KAG5663479.1"/>
    </source>
</evidence>
<dbReference type="Proteomes" id="UP000782241">
    <property type="component" value="Unassembled WGS sequence"/>
</dbReference>
<dbReference type="AlphaFoldDB" id="A0A9P7KVR2"/>
<feature type="region of interest" description="Disordered" evidence="1">
    <location>
        <begin position="67"/>
        <end position="107"/>
    </location>
</feature>
<organism evidence="2 3">
    <name type="scientific">Fusarium avenaceum</name>
    <dbReference type="NCBI Taxonomy" id="40199"/>
    <lineage>
        <taxon>Eukaryota</taxon>
        <taxon>Fungi</taxon>
        <taxon>Dikarya</taxon>
        <taxon>Ascomycota</taxon>
        <taxon>Pezizomycotina</taxon>
        <taxon>Sordariomycetes</taxon>
        <taxon>Hypocreomycetidae</taxon>
        <taxon>Hypocreales</taxon>
        <taxon>Nectriaceae</taxon>
        <taxon>Fusarium</taxon>
        <taxon>Fusarium tricinctum species complex</taxon>
    </lineage>
</organism>
<keyword evidence="3" id="KW-1185">Reference proteome</keyword>
<protein>
    <submittedName>
        <fullName evidence="2">Uncharacterized protein</fullName>
    </submittedName>
</protein>
<feature type="compositionally biased region" description="Basic and acidic residues" evidence="1">
    <location>
        <begin position="80"/>
        <end position="89"/>
    </location>
</feature>
<gene>
    <name evidence="2" type="ORF">KAF25_001415</name>
</gene>
<comment type="caution">
    <text evidence="2">The sequence shown here is derived from an EMBL/GenBank/DDBJ whole genome shotgun (WGS) entry which is preliminary data.</text>
</comment>
<feature type="region of interest" description="Disordered" evidence="1">
    <location>
        <begin position="119"/>
        <end position="152"/>
    </location>
</feature>
<feature type="compositionally biased region" description="Basic and acidic residues" evidence="1">
    <location>
        <begin position="96"/>
        <end position="107"/>
    </location>
</feature>
<sequence length="152" mass="16306">MFTGAQIMANHAERVTLQAKDLHTLGDVLRTFRAPGYDTAPFMGPTASRGSNPLKYTWGEGPEKALPASIDNCQGSDGSRAVDSEDGRENAGVQPERGENEPGENFKVEDSAKTLLPSIGNDEEFNYSGSIDVKDGMRGGDPGGVKYYPLTH</sequence>
<reference evidence="2" key="1">
    <citation type="submission" date="2021-04" db="EMBL/GenBank/DDBJ databases">
        <title>Draft genome of Fusarium avenaceum strain F156N33, isolated from an atmospheric sample in Virginia.</title>
        <authorList>
            <person name="Yang S."/>
            <person name="Vinatzer B.A."/>
            <person name="Coleman J."/>
        </authorList>
    </citation>
    <scope>NUCLEOTIDE SEQUENCE</scope>
    <source>
        <strain evidence="2">F156N33</strain>
    </source>
</reference>
<evidence type="ECO:0000313" key="3">
    <source>
        <dbReference type="Proteomes" id="UP000782241"/>
    </source>
</evidence>
<evidence type="ECO:0000256" key="1">
    <source>
        <dbReference type="SAM" id="MobiDB-lite"/>
    </source>
</evidence>
<accession>A0A9P7KVR2</accession>
<dbReference type="EMBL" id="JAGPUO010000004">
    <property type="protein sequence ID" value="KAG5663479.1"/>
    <property type="molecule type" value="Genomic_DNA"/>
</dbReference>